<keyword evidence="11" id="KW-1185">Reference proteome</keyword>
<comment type="subcellular location">
    <subcellularLocation>
        <location evidence="1">Membrane</location>
        <topology evidence="1">Multi-pass membrane protein</topology>
    </subcellularLocation>
</comment>
<evidence type="ECO:0000256" key="7">
    <source>
        <dbReference type="ARBA" id="ARBA00044770"/>
    </source>
</evidence>
<evidence type="ECO:0000313" key="10">
    <source>
        <dbReference type="EMBL" id="PRY54098.1"/>
    </source>
</evidence>
<feature type="transmembrane region" description="Helical" evidence="9">
    <location>
        <begin position="370"/>
        <end position="393"/>
    </location>
</feature>
<dbReference type="EC" id="2.4.99.28" evidence="7"/>
<feature type="transmembrane region" description="Helical" evidence="9">
    <location>
        <begin position="142"/>
        <end position="159"/>
    </location>
</feature>
<dbReference type="PANTHER" id="PTHR30474">
    <property type="entry name" value="CELL CYCLE PROTEIN"/>
    <property type="match status" value="1"/>
</dbReference>
<keyword evidence="3 9" id="KW-0812">Transmembrane</keyword>
<dbReference type="Proteomes" id="UP000237822">
    <property type="component" value="Unassembled WGS sequence"/>
</dbReference>
<feature type="transmembrane region" description="Helical" evidence="9">
    <location>
        <begin position="101"/>
        <end position="122"/>
    </location>
</feature>
<dbReference type="EMBL" id="PVTI01000025">
    <property type="protein sequence ID" value="PRY54098.1"/>
    <property type="molecule type" value="Genomic_DNA"/>
</dbReference>
<evidence type="ECO:0000256" key="1">
    <source>
        <dbReference type="ARBA" id="ARBA00004141"/>
    </source>
</evidence>
<dbReference type="GO" id="GO:0008955">
    <property type="term" value="F:peptidoglycan glycosyltransferase activity"/>
    <property type="evidence" value="ECO:0007669"/>
    <property type="project" value="UniProtKB-EC"/>
</dbReference>
<dbReference type="PROSITE" id="PS00428">
    <property type="entry name" value="FTSW_RODA_SPOVE"/>
    <property type="match status" value="1"/>
</dbReference>
<dbReference type="GO" id="GO:0032153">
    <property type="term" value="C:cell division site"/>
    <property type="evidence" value="ECO:0007669"/>
    <property type="project" value="TreeGrafter"/>
</dbReference>
<keyword evidence="6 9" id="KW-0472">Membrane</keyword>
<evidence type="ECO:0000256" key="9">
    <source>
        <dbReference type="SAM" id="Phobius"/>
    </source>
</evidence>
<dbReference type="GO" id="GO:0051301">
    <property type="term" value="P:cell division"/>
    <property type="evidence" value="ECO:0007669"/>
    <property type="project" value="InterPro"/>
</dbReference>
<feature type="transmembrane region" description="Helical" evidence="9">
    <location>
        <begin position="217"/>
        <end position="235"/>
    </location>
</feature>
<dbReference type="Pfam" id="PF01098">
    <property type="entry name" value="FTSW_RODA_SPOVE"/>
    <property type="match status" value="1"/>
</dbReference>
<feature type="transmembrane region" description="Helical" evidence="9">
    <location>
        <begin position="171"/>
        <end position="187"/>
    </location>
</feature>
<name>A0A2T0U8B1_9MICO</name>
<dbReference type="GO" id="GO:0008360">
    <property type="term" value="P:regulation of cell shape"/>
    <property type="evidence" value="ECO:0007669"/>
    <property type="project" value="UniProtKB-KW"/>
</dbReference>
<feature type="transmembrane region" description="Helical" evidence="9">
    <location>
        <begin position="193"/>
        <end position="210"/>
    </location>
</feature>
<keyword evidence="5 9" id="KW-1133">Transmembrane helix</keyword>
<dbReference type="AlphaFoldDB" id="A0A2T0U8B1"/>
<comment type="catalytic activity">
    <reaction evidence="8">
        <text>[GlcNAc-(1-&gt;4)-Mur2Ac(oyl-L-Ala-gamma-D-Glu-L-Lys-D-Ala-D-Ala)](n)-di-trans,octa-cis-undecaprenyl diphosphate + beta-D-GlcNAc-(1-&gt;4)-Mur2Ac(oyl-L-Ala-gamma-D-Glu-L-Lys-D-Ala-D-Ala)-di-trans,octa-cis-undecaprenyl diphosphate = [GlcNAc-(1-&gt;4)-Mur2Ac(oyl-L-Ala-gamma-D-Glu-L-Lys-D-Ala-D-Ala)](n+1)-di-trans,octa-cis-undecaprenyl diphosphate + di-trans,octa-cis-undecaprenyl diphosphate + H(+)</text>
        <dbReference type="Rhea" id="RHEA:23708"/>
        <dbReference type="Rhea" id="RHEA-COMP:9602"/>
        <dbReference type="Rhea" id="RHEA-COMP:9603"/>
        <dbReference type="ChEBI" id="CHEBI:15378"/>
        <dbReference type="ChEBI" id="CHEBI:58405"/>
        <dbReference type="ChEBI" id="CHEBI:60033"/>
        <dbReference type="ChEBI" id="CHEBI:78435"/>
        <dbReference type="EC" id="2.4.99.28"/>
    </reaction>
</comment>
<sequence>MPRGAHPDRPLLSRFPLAGDVPGRGAGRGGVASRSWLRQDLGLLIGAAGTSVVGALLVWSATNEAAGTAYLVRHLLNTAIGIALAVAVSRLGQHGLRLVAPWLYGAAVLGLVAVLTPLGLTVNGSRSWIPVAAGFTLQPAEFAKLGLALVLGFVFADRWERGVAPGGRDVAVGWALAAVPVVLILAQPDLGSAVVLGALAYVVIAVAGASRRWVVGIAALAVGLLVAALTTPLLSDYQRDRLLAFADPSADPQGIGYQTRQVRLAIGSGGWTGQGFMEGRQTQGGFIPFQLNDFIFSVAGEELGFLGAAGLLVLLSFIVIRVFVVAGRSRDAFGRFVGVGVGTWLGFQVFQNVGMNLGVMPVTGLPLPFVSYGGSSMFASWLAIGVVNAAYAAGQRPRS</sequence>
<proteinExistence type="predicted"/>
<keyword evidence="4" id="KW-0133">Cell shape</keyword>
<organism evidence="10 11">
    <name type="scientific">Knoellia remsis</name>
    <dbReference type="NCBI Taxonomy" id="407159"/>
    <lineage>
        <taxon>Bacteria</taxon>
        <taxon>Bacillati</taxon>
        <taxon>Actinomycetota</taxon>
        <taxon>Actinomycetes</taxon>
        <taxon>Micrococcales</taxon>
        <taxon>Intrasporangiaceae</taxon>
        <taxon>Knoellia</taxon>
    </lineage>
</organism>
<evidence type="ECO:0000256" key="5">
    <source>
        <dbReference type="ARBA" id="ARBA00022989"/>
    </source>
</evidence>
<evidence type="ECO:0000256" key="6">
    <source>
        <dbReference type="ARBA" id="ARBA00023136"/>
    </source>
</evidence>
<evidence type="ECO:0000313" key="11">
    <source>
        <dbReference type="Proteomes" id="UP000237822"/>
    </source>
</evidence>
<accession>A0A2T0U8B1</accession>
<comment type="pathway">
    <text evidence="2">Cell wall biogenesis; peptidoglycan biosynthesis.</text>
</comment>
<evidence type="ECO:0000256" key="8">
    <source>
        <dbReference type="ARBA" id="ARBA00049902"/>
    </source>
</evidence>
<feature type="transmembrane region" description="Helical" evidence="9">
    <location>
        <begin position="332"/>
        <end position="350"/>
    </location>
</feature>
<dbReference type="InterPro" id="IPR018365">
    <property type="entry name" value="Cell_cycle_FtsW-rel_CS"/>
</dbReference>
<protein>
    <recommendedName>
        <fullName evidence="7">peptidoglycan glycosyltransferase</fullName>
        <ecNumber evidence="7">2.4.99.28</ecNumber>
    </recommendedName>
</protein>
<dbReference type="RefSeq" id="WP_342747579.1">
    <property type="nucleotide sequence ID" value="NZ_PVTI01000025.1"/>
</dbReference>
<feature type="transmembrane region" description="Helical" evidence="9">
    <location>
        <begin position="41"/>
        <end position="59"/>
    </location>
</feature>
<dbReference type="InterPro" id="IPR001182">
    <property type="entry name" value="FtsW/RodA"/>
</dbReference>
<feature type="transmembrane region" description="Helical" evidence="9">
    <location>
        <begin position="71"/>
        <end position="89"/>
    </location>
</feature>
<evidence type="ECO:0000256" key="2">
    <source>
        <dbReference type="ARBA" id="ARBA00004752"/>
    </source>
</evidence>
<comment type="caution">
    <text evidence="10">The sequence shown here is derived from an EMBL/GenBank/DDBJ whole genome shotgun (WGS) entry which is preliminary data.</text>
</comment>
<evidence type="ECO:0000256" key="3">
    <source>
        <dbReference type="ARBA" id="ARBA00022692"/>
    </source>
</evidence>
<dbReference type="GO" id="GO:0005886">
    <property type="term" value="C:plasma membrane"/>
    <property type="evidence" value="ECO:0007669"/>
    <property type="project" value="TreeGrafter"/>
</dbReference>
<gene>
    <name evidence="10" type="ORF">BCF74_1257</name>
</gene>
<dbReference type="GO" id="GO:0015648">
    <property type="term" value="F:lipid-linked peptidoglycan transporter activity"/>
    <property type="evidence" value="ECO:0007669"/>
    <property type="project" value="TreeGrafter"/>
</dbReference>
<evidence type="ECO:0000256" key="4">
    <source>
        <dbReference type="ARBA" id="ARBA00022960"/>
    </source>
</evidence>
<dbReference type="PANTHER" id="PTHR30474:SF14">
    <property type="entry name" value="CELL CYCLE PROTEIN"/>
    <property type="match status" value="1"/>
</dbReference>
<feature type="transmembrane region" description="Helical" evidence="9">
    <location>
        <begin position="303"/>
        <end position="325"/>
    </location>
</feature>
<reference evidence="10 11" key="1">
    <citation type="submission" date="2018-03" db="EMBL/GenBank/DDBJ databases">
        <title>Genomic Encyclopedia of Archaeal and Bacterial Type Strains, Phase II (KMG-II): from individual species to whole genera.</title>
        <authorList>
            <person name="Goeker M."/>
        </authorList>
    </citation>
    <scope>NUCLEOTIDE SEQUENCE [LARGE SCALE GENOMIC DNA]</scope>
    <source>
        <strain evidence="10 11">ATCC BAA-1496</strain>
    </source>
</reference>